<feature type="domain" description="HTH cro/C1-type" evidence="1">
    <location>
        <begin position="274"/>
        <end position="328"/>
    </location>
</feature>
<dbReference type="RefSeq" id="XP_005703663.1">
    <property type="nucleotide sequence ID" value="XM_005703606.1"/>
</dbReference>
<dbReference type="InterPro" id="IPR001387">
    <property type="entry name" value="Cro/C1-type_HTH"/>
</dbReference>
<dbReference type="AlphaFoldDB" id="M2XU00"/>
<dbReference type="KEGG" id="gsl:Gasu_52460"/>
<keyword evidence="3" id="KW-1185">Reference proteome</keyword>
<evidence type="ECO:0000259" key="1">
    <source>
        <dbReference type="PROSITE" id="PS50943"/>
    </source>
</evidence>
<accession>M2XU00</accession>
<sequence>MNEQNSYFFREDENRFLTPDGVGTEELFLNSKFFESGLECRMEYDLLSIQGQMQEENERADFSRFNQVTSPSVSFVEEELNSNKFFNVDLNFLVDSTAPEQSPSIPLSSSTYCVSEVDCYSGVFQSRNDETNLQDIYADLPYSRFPETRGVEKQRIAQTCLVHSDLQLSQDNFMCSSISAGNVRRNSLTDPALSVLDHPFRSISVPESFIFSEESSREYRNCNVRLSMDPESSVVNYCFDSNRKGLSKRRNSSHSSYQEIPSSVDDFESWRLEIYSLLKYRGLSRREFAKIARIGKNTVGKYLSGHCKRVSKEVVNKMLYAFHILQSRDRTEFKVSQTTRSHKNRRLSMKQREDSSFSNSSFCSPIETEWDRINRTSLVEMENIKMEDIAAFHCLLFSDGQEPKATTPLDALKSDSFYSCNPCHDVSTKQKSEPSQAVSTDDEKTEIRLFPSYSSLRTVSEELQCKNSGIAEHEQHFNHEKEYLILRLISSDVENDEVENWDKCTATSVQNEFESNTTKNTNEQIQDLVEQGYYRYSEPFQEPPSVICFVPLQIEVHIPCDEVHEERNFSTLYSWRWGDKRQTVDSVASEIAEHYKVPSRYEDILKKCIQNALARHGLIGSVQHATSSRTVRLDLDLGDSRHHSEEFHVDYPWPENFPYILARQICMDLNVNPQHVERIAVNILEQLNVGD</sequence>
<dbReference type="OrthoDB" id="10398281at2759"/>
<gene>
    <name evidence="2" type="ORF">Gasu_52460</name>
</gene>
<dbReference type="SUPFAM" id="SSF47413">
    <property type="entry name" value="lambda repressor-like DNA-binding domains"/>
    <property type="match status" value="1"/>
</dbReference>
<organism evidence="2 3">
    <name type="scientific">Galdieria sulphuraria</name>
    <name type="common">Red alga</name>
    <dbReference type="NCBI Taxonomy" id="130081"/>
    <lineage>
        <taxon>Eukaryota</taxon>
        <taxon>Rhodophyta</taxon>
        <taxon>Bangiophyceae</taxon>
        <taxon>Galdieriales</taxon>
        <taxon>Galdieriaceae</taxon>
        <taxon>Galdieria</taxon>
    </lineage>
</organism>
<reference evidence="3" key="1">
    <citation type="journal article" date="2013" name="Science">
        <title>Gene transfer from bacteria and archaea facilitated evolution of an extremophilic eukaryote.</title>
        <authorList>
            <person name="Schonknecht G."/>
            <person name="Chen W.H."/>
            <person name="Ternes C.M."/>
            <person name="Barbier G.G."/>
            <person name="Shrestha R.P."/>
            <person name="Stanke M."/>
            <person name="Brautigam A."/>
            <person name="Baker B.J."/>
            <person name="Banfield J.F."/>
            <person name="Garavito R.M."/>
            <person name="Carr K."/>
            <person name="Wilkerson C."/>
            <person name="Rensing S.A."/>
            <person name="Gagneul D."/>
            <person name="Dickenson N.E."/>
            <person name="Oesterhelt C."/>
            <person name="Lercher M.J."/>
            <person name="Weber A.P."/>
        </authorList>
    </citation>
    <scope>NUCLEOTIDE SEQUENCE [LARGE SCALE GENOMIC DNA]</scope>
    <source>
        <strain evidence="3">074W</strain>
    </source>
</reference>
<dbReference type="EMBL" id="KB454536">
    <property type="protein sequence ID" value="EME27143.1"/>
    <property type="molecule type" value="Genomic_DNA"/>
</dbReference>
<dbReference type="GO" id="GO:0003677">
    <property type="term" value="F:DNA binding"/>
    <property type="evidence" value="ECO:0007669"/>
    <property type="project" value="InterPro"/>
</dbReference>
<dbReference type="InterPro" id="IPR010982">
    <property type="entry name" value="Lambda_DNA-bd_dom_sf"/>
</dbReference>
<proteinExistence type="predicted"/>
<evidence type="ECO:0000313" key="3">
    <source>
        <dbReference type="Proteomes" id="UP000030680"/>
    </source>
</evidence>
<evidence type="ECO:0000313" key="2">
    <source>
        <dbReference type="EMBL" id="EME27143.1"/>
    </source>
</evidence>
<dbReference type="Proteomes" id="UP000030680">
    <property type="component" value="Unassembled WGS sequence"/>
</dbReference>
<name>M2XU00_GALSU</name>
<dbReference type="GeneID" id="17086074"/>
<dbReference type="PROSITE" id="PS50943">
    <property type="entry name" value="HTH_CROC1"/>
    <property type="match status" value="1"/>
</dbReference>
<protein>
    <recommendedName>
        <fullName evidence="1">HTH cro/C1-type domain-containing protein</fullName>
    </recommendedName>
</protein>
<dbReference type="Gramene" id="EME27143">
    <property type="protein sequence ID" value="EME27143"/>
    <property type="gene ID" value="Gasu_52460"/>
</dbReference>
<dbReference type="CDD" id="cd00093">
    <property type="entry name" value="HTH_XRE"/>
    <property type="match status" value="1"/>
</dbReference>